<dbReference type="AlphaFoldDB" id="A0A059CUI5"/>
<evidence type="ECO:0000313" key="3">
    <source>
        <dbReference type="EMBL" id="KCW82138.1"/>
    </source>
</evidence>
<gene>
    <name evidence="3" type="ORF">EUGRSUZ_C03527</name>
</gene>
<accession>A0A059CUI5</accession>
<name>A0A059CUI5_EUCGR</name>
<sequence length="343" mass="38563">METAEILKFFEEDLIINWATTKGIVEILEVCLESYPELIWTTYKGKSWLTVAVEYRQEEVCGLFLAANSSDNLSIIPTTPENAESLAMLNAAARNSPNFGYLSNVPGAAIQMQRELQWFKAVEGWVHPYYRVAKKTFQEGETEVYEAYWHIFLDEHKELLKNGEKWMKSTSSSFLLISTLIAVALFVAALIVSGGRNNTGVPILLGKNSLLVFAVSDALGLFFSMAAVFSFSAILTSSHEPEDFLYSLPKNMIIGLSSLFFSLASMLAAFAAALTFVLDERLKWAWIPVTVLSCLPVALFAMLQLPLLFQMVKSTFGPSIFRPRKIWKRSTNCWTRTFHKKTS</sequence>
<reference evidence="3" key="1">
    <citation type="submission" date="2013-07" db="EMBL/GenBank/DDBJ databases">
        <title>The genome of Eucalyptus grandis.</title>
        <authorList>
            <person name="Schmutz J."/>
            <person name="Hayes R."/>
            <person name="Myburg A."/>
            <person name="Tuskan G."/>
            <person name="Grattapaglia D."/>
            <person name="Rokhsar D.S."/>
        </authorList>
    </citation>
    <scope>NUCLEOTIDE SEQUENCE</scope>
    <source>
        <tissue evidence="3">Leaf extractions</tissue>
    </source>
</reference>
<protein>
    <recommendedName>
        <fullName evidence="2">PGG domain-containing protein</fullName>
    </recommendedName>
</protein>
<keyword evidence="1" id="KW-0472">Membrane</keyword>
<feature type="transmembrane region" description="Helical" evidence="1">
    <location>
        <begin position="174"/>
        <end position="192"/>
    </location>
</feature>
<organism evidence="3">
    <name type="scientific">Eucalyptus grandis</name>
    <name type="common">Flooded gum</name>
    <dbReference type="NCBI Taxonomy" id="71139"/>
    <lineage>
        <taxon>Eukaryota</taxon>
        <taxon>Viridiplantae</taxon>
        <taxon>Streptophyta</taxon>
        <taxon>Embryophyta</taxon>
        <taxon>Tracheophyta</taxon>
        <taxon>Spermatophyta</taxon>
        <taxon>Magnoliopsida</taxon>
        <taxon>eudicotyledons</taxon>
        <taxon>Gunneridae</taxon>
        <taxon>Pentapetalae</taxon>
        <taxon>rosids</taxon>
        <taxon>malvids</taxon>
        <taxon>Myrtales</taxon>
        <taxon>Myrtaceae</taxon>
        <taxon>Myrtoideae</taxon>
        <taxon>Eucalypteae</taxon>
        <taxon>Eucalyptus</taxon>
    </lineage>
</organism>
<keyword evidence="1" id="KW-0812">Transmembrane</keyword>
<dbReference type="InterPro" id="IPR026961">
    <property type="entry name" value="PGG_dom"/>
</dbReference>
<dbReference type="Pfam" id="PF13962">
    <property type="entry name" value="PGG"/>
    <property type="match status" value="1"/>
</dbReference>
<feature type="domain" description="PGG" evidence="2">
    <location>
        <begin position="164"/>
        <end position="276"/>
    </location>
</feature>
<dbReference type="PANTHER" id="PTHR24177:SF365">
    <property type="entry name" value="ANKYRIN REPEAT-CONTAINING PROTEIN NPR4-LIKE ISOFORM X1"/>
    <property type="match status" value="1"/>
</dbReference>
<keyword evidence="1" id="KW-1133">Transmembrane helix</keyword>
<dbReference type="EMBL" id="KK198755">
    <property type="protein sequence ID" value="KCW82138.1"/>
    <property type="molecule type" value="Genomic_DNA"/>
</dbReference>
<feature type="transmembrane region" description="Helical" evidence="1">
    <location>
        <begin position="284"/>
        <end position="309"/>
    </location>
</feature>
<dbReference type="STRING" id="71139.A0A059CUI5"/>
<dbReference type="InParanoid" id="A0A059CUI5"/>
<dbReference type="Gramene" id="KCW82138">
    <property type="protein sequence ID" value="KCW82138"/>
    <property type="gene ID" value="EUGRSUZ_C03527"/>
</dbReference>
<feature type="transmembrane region" description="Helical" evidence="1">
    <location>
        <begin position="212"/>
        <end position="235"/>
    </location>
</feature>
<evidence type="ECO:0000259" key="2">
    <source>
        <dbReference type="Pfam" id="PF13962"/>
    </source>
</evidence>
<dbReference type="eggNOG" id="KOG0504">
    <property type="taxonomic scope" value="Eukaryota"/>
</dbReference>
<dbReference type="PANTHER" id="PTHR24177">
    <property type="entry name" value="CASKIN"/>
    <property type="match status" value="1"/>
</dbReference>
<evidence type="ECO:0000256" key="1">
    <source>
        <dbReference type="SAM" id="Phobius"/>
    </source>
</evidence>
<dbReference type="GO" id="GO:0016020">
    <property type="term" value="C:membrane"/>
    <property type="evidence" value="ECO:0000318"/>
    <property type="project" value="GO_Central"/>
</dbReference>
<proteinExistence type="predicted"/>
<feature type="transmembrane region" description="Helical" evidence="1">
    <location>
        <begin position="256"/>
        <end position="278"/>
    </location>
</feature>